<proteinExistence type="predicted"/>
<keyword evidence="3" id="KW-1185">Reference proteome</keyword>
<reference evidence="3" key="1">
    <citation type="journal article" date="2019" name="Int. J. Syst. Evol. Microbiol.">
        <title>The Global Catalogue of Microorganisms (GCM) 10K type strain sequencing project: providing services to taxonomists for standard genome sequencing and annotation.</title>
        <authorList>
            <consortium name="The Broad Institute Genomics Platform"/>
            <consortium name="The Broad Institute Genome Sequencing Center for Infectious Disease"/>
            <person name="Wu L."/>
            <person name="Ma J."/>
        </authorList>
    </citation>
    <scope>NUCLEOTIDE SEQUENCE [LARGE SCALE GENOMIC DNA]</scope>
    <source>
        <strain evidence="3">JCM 14560</strain>
    </source>
</reference>
<evidence type="ECO:0000313" key="3">
    <source>
        <dbReference type="Proteomes" id="UP001422759"/>
    </source>
</evidence>
<accession>A0ABP5LKL6</accession>
<keyword evidence="1" id="KW-0812">Transmembrane</keyword>
<evidence type="ECO:0000313" key="2">
    <source>
        <dbReference type="EMBL" id="GAA2148201.1"/>
    </source>
</evidence>
<evidence type="ECO:0008006" key="4">
    <source>
        <dbReference type="Google" id="ProtNLM"/>
    </source>
</evidence>
<dbReference type="Pfam" id="PF10825">
    <property type="entry name" value="DUF2752"/>
    <property type="match status" value="1"/>
</dbReference>
<feature type="transmembrane region" description="Helical" evidence="1">
    <location>
        <begin position="128"/>
        <end position="149"/>
    </location>
</feature>
<keyword evidence="1" id="KW-1133">Transmembrane helix</keyword>
<dbReference type="RefSeq" id="WP_344466900.1">
    <property type="nucleotide sequence ID" value="NZ_BAAANT010000023.1"/>
</dbReference>
<feature type="transmembrane region" description="Helical" evidence="1">
    <location>
        <begin position="90"/>
        <end position="108"/>
    </location>
</feature>
<dbReference type="EMBL" id="BAAANT010000023">
    <property type="protein sequence ID" value="GAA2148201.1"/>
    <property type="molecule type" value="Genomic_DNA"/>
</dbReference>
<dbReference type="InterPro" id="IPR021215">
    <property type="entry name" value="DUF2752"/>
</dbReference>
<evidence type="ECO:0000256" key="1">
    <source>
        <dbReference type="SAM" id="Phobius"/>
    </source>
</evidence>
<gene>
    <name evidence="2" type="ORF">GCM10009760_39890</name>
</gene>
<protein>
    <recommendedName>
        <fullName evidence="4">DUF2752 domain-containing protein</fullName>
    </recommendedName>
</protein>
<sequence>MNVPAARKPAAPKSAAPPPVLRRIARPLAALAAVGVPALYVAAVDPNTPGHYPACPVLRATGWWCPGCGGLRAVHALAHGDLTTAGHDNLLVLALAGVLGVLWLRWFWAALTGGPSPRVVISGRQTAVLMLVLALFTVFRNLPAGAGLAPPLV</sequence>
<organism evidence="2 3">
    <name type="scientific">Kitasatospora kazusensis</name>
    <dbReference type="NCBI Taxonomy" id="407974"/>
    <lineage>
        <taxon>Bacteria</taxon>
        <taxon>Bacillati</taxon>
        <taxon>Actinomycetota</taxon>
        <taxon>Actinomycetes</taxon>
        <taxon>Kitasatosporales</taxon>
        <taxon>Streptomycetaceae</taxon>
        <taxon>Kitasatospora</taxon>
    </lineage>
</organism>
<name>A0ABP5LKL6_9ACTN</name>
<dbReference type="Proteomes" id="UP001422759">
    <property type="component" value="Unassembled WGS sequence"/>
</dbReference>
<comment type="caution">
    <text evidence="2">The sequence shown here is derived from an EMBL/GenBank/DDBJ whole genome shotgun (WGS) entry which is preliminary data.</text>
</comment>
<keyword evidence="1" id="KW-0472">Membrane</keyword>